<evidence type="ECO:0000313" key="3">
    <source>
        <dbReference type="EMBL" id="KAK5984240.1"/>
    </source>
</evidence>
<dbReference type="CDD" id="cd00110">
    <property type="entry name" value="LamG"/>
    <property type="match status" value="1"/>
</dbReference>
<dbReference type="Pfam" id="PF02210">
    <property type="entry name" value="Laminin_G_2"/>
    <property type="match status" value="1"/>
</dbReference>
<evidence type="ECO:0000259" key="2">
    <source>
        <dbReference type="PROSITE" id="PS50025"/>
    </source>
</evidence>
<comment type="caution">
    <text evidence="1">Lacks conserved residue(s) required for the propagation of feature annotation.</text>
</comment>
<feature type="non-terminal residue" evidence="3">
    <location>
        <position position="1"/>
    </location>
</feature>
<organism evidence="3 4">
    <name type="scientific">Trichostrongylus colubriformis</name>
    <name type="common">Black scour worm</name>
    <dbReference type="NCBI Taxonomy" id="6319"/>
    <lineage>
        <taxon>Eukaryota</taxon>
        <taxon>Metazoa</taxon>
        <taxon>Ecdysozoa</taxon>
        <taxon>Nematoda</taxon>
        <taxon>Chromadorea</taxon>
        <taxon>Rhabditida</taxon>
        <taxon>Rhabditina</taxon>
        <taxon>Rhabditomorpha</taxon>
        <taxon>Strongyloidea</taxon>
        <taxon>Trichostrongylidae</taxon>
        <taxon>Trichostrongylus</taxon>
    </lineage>
</organism>
<dbReference type="InterPro" id="IPR001791">
    <property type="entry name" value="Laminin_G"/>
</dbReference>
<dbReference type="EMBL" id="WIXE01003096">
    <property type="protein sequence ID" value="KAK5984240.1"/>
    <property type="molecule type" value="Genomic_DNA"/>
</dbReference>
<evidence type="ECO:0000256" key="1">
    <source>
        <dbReference type="PROSITE-ProRule" id="PRU00122"/>
    </source>
</evidence>
<keyword evidence="4" id="KW-1185">Reference proteome</keyword>
<comment type="caution">
    <text evidence="3">The sequence shown here is derived from an EMBL/GenBank/DDBJ whole genome shotgun (WGS) entry which is preliminary data.</text>
</comment>
<name>A0AAN8FU28_TRICO</name>
<protein>
    <recommendedName>
        <fullName evidence="2">Laminin G domain-containing protein</fullName>
    </recommendedName>
</protein>
<sequence length="308" mass="34189">PRMATNSHSILFIPNTDRANWYHIDVNRIGNALNLTVALKETLIGAPPRHRTEAVSVFVGDGEWDGDVVFNTIPGETQISMGTDVASAEEMGLATNKFHGIIGSLVVDGTLVPLWAFSSNSPECDGAISPPQPTVRGYMFRDGFAQIEMATFERTVSSVTVVFNAYSPNGLLYFRGSETSGDFIVLYLKDGHVVFKAKKRRRRVCSSRIVGFSREIHRFHKFFSQRVFGLDDSLDLLRSNRRFLQKLLVDSDADRFSTTIPGENTALNIETDSHYVAGVPASLKADRFDADIQWKGFFGCILSVKPSQ</sequence>
<dbReference type="Proteomes" id="UP001331761">
    <property type="component" value="Unassembled WGS sequence"/>
</dbReference>
<dbReference type="AlphaFoldDB" id="A0AAN8FU28"/>
<dbReference type="SUPFAM" id="SSF49899">
    <property type="entry name" value="Concanavalin A-like lectins/glucanases"/>
    <property type="match status" value="1"/>
</dbReference>
<dbReference type="InterPro" id="IPR013320">
    <property type="entry name" value="ConA-like_dom_sf"/>
</dbReference>
<reference evidence="3 4" key="1">
    <citation type="submission" date="2019-10" db="EMBL/GenBank/DDBJ databases">
        <title>Assembly and Annotation for the nematode Trichostrongylus colubriformis.</title>
        <authorList>
            <person name="Martin J."/>
        </authorList>
    </citation>
    <scope>NUCLEOTIDE SEQUENCE [LARGE SCALE GENOMIC DNA]</scope>
    <source>
        <strain evidence="3">G859</strain>
        <tissue evidence="3">Whole worm</tissue>
    </source>
</reference>
<proteinExistence type="predicted"/>
<dbReference type="Gene3D" id="2.60.120.200">
    <property type="match status" value="2"/>
</dbReference>
<feature type="domain" description="Laminin G" evidence="2">
    <location>
        <begin position="134"/>
        <end position="308"/>
    </location>
</feature>
<dbReference type="PROSITE" id="PS50025">
    <property type="entry name" value="LAM_G_DOMAIN"/>
    <property type="match status" value="1"/>
</dbReference>
<feature type="non-terminal residue" evidence="3">
    <location>
        <position position="308"/>
    </location>
</feature>
<evidence type="ECO:0000313" key="4">
    <source>
        <dbReference type="Proteomes" id="UP001331761"/>
    </source>
</evidence>
<gene>
    <name evidence="3" type="ORF">GCK32_016521</name>
</gene>
<accession>A0AAN8FU28</accession>